<dbReference type="EMBL" id="CZPZ01000023">
    <property type="protein sequence ID" value="CUS37449.1"/>
    <property type="molecule type" value="Genomic_DNA"/>
</dbReference>
<evidence type="ECO:0000313" key="2">
    <source>
        <dbReference type="Proteomes" id="UP000198736"/>
    </source>
</evidence>
<reference evidence="2" key="1">
    <citation type="submission" date="2015-10" db="EMBL/GenBank/DDBJ databases">
        <authorList>
            <person name="Luecker S."/>
            <person name="Luecker S."/>
        </authorList>
    </citation>
    <scope>NUCLEOTIDE SEQUENCE [LARGE SCALE GENOMIC DNA]</scope>
</reference>
<gene>
    <name evidence="1" type="ORF">COMA2_30279</name>
</gene>
<protein>
    <submittedName>
        <fullName evidence="1">Uncharacterized protein</fullName>
    </submittedName>
</protein>
<proteinExistence type="predicted"/>
<dbReference type="Proteomes" id="UP000198736">
    <property type="component" value="Unassembled WGS sequence"/>
</dbReference>
<keyword evidence="2" id="KW-1185">Reference proteome</keyword>
<sequence>MASYYSGLLRPFTQSFVPAHFNNHFLHSQEVGLCLGKTNCLSCFLTDRSSRRLIVC</sequence>
<evidence type="ECO:0000313" key="1">
    <source>
        <dbReference type="EMBL" id="CUS37449.1"/>
    </source>
</evidence>
<name>A0A0S4LKI8_9BACT</name>
<dbReference type="AlphaFoldDB" id="A0A0S4LKI8"/>
<accession>A0A0S4LKI8</accession>
<organism evidence="1 2">
    <name type="scientific">Candidatus Nitrospira nitrificans</name>
    <dbReference type="NCBI Taxonomy" id="1742973"/>
    <lineage>
        <taxon>Bacteria</taxon>
        <taxon>Pseudomonadati</taxon>
        <taxon>Nitrospirota</taxon>
        <taxon>Nitrospiria</taxon>
        <taxon>Nitrospirales</taxon>
        <taxon>Nitrospiraceae</taxon>
        <taxon>Nitrospira</taxon>
    </lineage>
</organism>